<dbReference type="InterPro" id="IPR049427">
    <property type="entry name" value="Acyl-ACP_TE_C"/>
</dbReference>
<dbReference type="EMBL" id="JAIWYP010000015">
    <property type="protein sequence ID" value="KAH3705068.1"/>
    <property type="molecule type" value="Genomic_DNA"/>
</dbReference>
<dbReference type="InterPro" id="IPR029069">
    <property type="entry name" value="HotDog_dom_sf"/>
</dbReference>
<sequence length="304" mass="34794">MSTMEDKFSHLPDISTTQPDRLIKYRVSDDGFAAEVLLPGFSYTDFDRKIGGKLNLWSVAMVFQCIRYTVLEKGFGHFNRLKDANHSIFMAGTSYEFTDKGNALRTLNLWGLKQPMIARLRIIHAGTSSFTFEINLNLHKTGESLITSCMTFVYVDYRTRKSVSFPDWYNTVKPKQIFLQAPSRLVTPLVPQDAFKFEVFAAFSDMDFNGHVNQSVYVKWCTDAGTEAAIKGHYSGFSGNIGRYPISKFKVKYIGEGFVNDKFEICTWQDKVQPLRLHFVFIKDRVVNIVVELCFKSLEIDAKL</sequence>
<reference evidence="2" key="2">
    <citation type="submission" date="2020-11" db="EMBL/GenBank/DDBJ databases">
        <authorList>
            <person name="McCartney M.A."/>
            <person name="Auch B."/>
            <person name="Kono T."/>
            <person name="Mallez S."/>
            <person name="Becker A."/>
            <person name="Gohl D.M."/>
            <person name="Silverstein K.A.T."/>
            <person name="Koren S."/>
            <person name="Bechman K.B."/>
            <person name="Herman A."/>
            <person name="Abrahante J.E."/>
            <person name="Garbe J."/>
        </authorList>
    </citation>
    <scope>NUCLEOTIDE SEQUENCE</scope>
    <source>
        <strain evidence="2">Duluth1</strain>
        <tissue evidence="2">Whole animal</tissue>
    </source>
</reference>
<organism evidence="2 4">
    <name type="scientific">Dreissena polymorpha</name>
    <name type="common">Zebra mussel</name>
    <name type="synonym">Mytilus polymorpha</name>
    <dbReference type="NCBI Taxonomy" id="45954"/>
    <lineage>
        <taxon>Eukaryota</taxon>
        <taxon>Metazoa</taxon>
        <taxon>Spiralia</taxon>
        <taxon>Lophotrochozoa</taxon>
        <taxon>Mollusca</taxon>
        <taxon>Bivalvia</taxon>
        <taxon>Autobranchia</taxon>
        <taxon>Heteroconchia</taxon>
        <taxon>Euheterodonta</taxon>
        <taxon>Imparidentia</taxon>
        <taxon>Neoheterodontei</taxon>
        <taxon>Myida</taxon>
        <taxon>Dreissenoidea</taxon>
        <taxon>Dreissenidae</taxon>
        <taxon>Dreissena</taxon>
    </lineage>
</organism>
<reference evidence="2" key="1">
    <citation type="journal article" date="2019" name="bioRxiv">
        <title>The Genome of the Zebra Mussel, Dreissena polymorpha: A Resource for Invasive Species Research.</title>
        <authorList>
            <person name="McCartney M.A."/>
            <person name="Auch B."/>
            <person name="Kono T."/>
            <person name="Mallez S."/>
            <person name="Zhang Y."/>
            <person name="Obille A."/>
            <person name="Becker A."/>
            <person name="Abrahante J.E."/>
            <person name="Garbe J."/>
            <person name="Badalamenti J.P."/>
            <person name="Herman A."/>
            <person name="Mangelson H."/>
            <person name="Liachko I."/>
            <person name="Sullivan S."/>
            <person name="Sone E.D."/>
            <person name="Koren S."/>
            <person name="Silverstein K.A.T."/>
            <person name="Beckman K.B."/>
            <person name="Gohl D.M."/>
        </authorList>
    </citation>
    <scope>NUCLEOTIDE SEQUENCE</scope>
    <source>
        <strain evidence="2">Duluth1</strain>
        <tissue evidence="2">Whole animal</tissue>
    </source>
</reference>
<evidence type="ECO:0000259" key="1">
    <source>
        <dbReference type="Pfam" id="PF20791"/>
    </source>
</evidence>
<dbReference type="Pfam" id="PF20791">
    <property type="entry name" value="Acyl-ACP_TE_C"/>
    <property type="match status" value="1"/>
</dbReference>
<comment type="caution">
    <text evidence="2">The sequence shown here is derived from an EMBL/GenBank/DDBJ whole genome shotgun (WGS) entry which is preliminary data.</text>
</comment>
<evidence type="ECO:0000313" key="2">
    <source>
        <dbReference type="EMBL" id="KAH3705059.1"/>
    </source>
</evidence>
<evidence type="ECO:0000313" key="3">
    <source>
        <dbReference type="EMBL" id="KAH3705068.1"/>
    </source>
</evidence>
<name>A0A9D3YQ93_DREPO</name>
<feature type="domain" description="Acyl-ACP thioesterase-like C-terminal" evidence="1">
    <location>
        <begin position="202"/>
        <end position="233"/>
    </location>
</feature>
<proteinExistence type="predicted"/>
<dbReference type="PANTHER" id="PTHR34487:SF1">
    <property type="entry name" value="ACYL-ACP THIOESTERASE"/>
    <property type="match status" value="1"/>
</dbReference>
<dbReference type="SUPFAM" id="SSF54637">
    <property type="entry name" value="Thioesterase/thiol ester dehydrase-isomerase"/>
    <property type="match status" value="2"/>
</dbReference>
<dbReference type="OrthoDB" id="5975054at2759"/>
<dbReference type="EMBL" id="JAIWYP010000015">
    <property type="protein sequence ID" value="KAH3705059.1"/>
    <property type="molecule type" value="Genomic_DNA"/>
</dbReference>
<dbReference type="Proteomes" id="UP000828390">
    <property type="component" value="Unassembled WGS sequence"/>
</dbReference>
<keyword evidence="4" id="KW-1185">Reference proteome</keyword>
<accession>A0A9D3YQ93</accession>
<dbReference type="AlphaFoldDB" id="A0A9D3YQ93"/>
<evidence type="ECO:0000313" key="4">
    <source>
        <dbReference type="Proteomes" id="UP000828390"/>
    </source>
</evidence>
<protein>
    <recommendedName>
        <fullName evidence="1">Acyl-ACP thioesterase-like C-terminal domain-containing protein</fullName>
    </recommendedName>
</protein>
<gene>
    <name evidence="2" type="ORF">DPMN_080123</name>
    <name evidence="3" type="ORF">DPMN_080132</name>
</gene>
<dbReference type="Gene3D" id="3.10.129.10">
    <property type="entry name" value="Hotdog Thioesterase"/>
    <property type="match status" value="2"/>
</dbReference>
<dbReference type="PANTHER" id="PTHR34487">
    <property type="entry name" value="ACYL-ACP THIOESTERASE"/>
    <property type="match status" value="1"/>
</dbReference>